<keyword evidence="8" id="KW-1185">Reference proteome</keyword>
<evidence type="ECO:0000256" key="5">
    <source>
        <dbReference type="ARBA" id="ARBA00022840"/>
    </source>
</evidence>
<evidence type="ECO:0000256" key="4">
    <source>
        <dbReference type="ARBA" id="ARBA00022777"/>
    </source>
</evidence>
<gene>
    <name evidence="7" type="ORF">BSTOLATCC_MIC27275</name>
</gene>
<proteinExistence type="predicted"/>
<keyword evidence="5" id="KW-0067">ATP-binding</keyword>
<keyword evidence="3" id="KW-0547">Nucleotide-binding</keyword>
<reference evidence="7" key="1">
    <citation type="submission" date="2021-09" db="EMBL/GenBank/DDBJ databases">
        <authorList>
            <consortium name="AG Swart"/>
            <person name="Singh M."/>
            <person name="Singh A."/>
            <person name="Seah K."/>
            <person name="Emmerich C."/>
        </authorList>
    </citation>
    <scope>NUCLEOTIDE SEQUENCE</scope>
    <source>
        <strain evidence="7">ATCC30299</strain>
    </source>
</reference>
<keyword evidence="2" id="KW-0808">Transferase</keyword>
<dbReference type="GO" id="GO:0004674">
    <property type="term" value="F:protein serine/threonine kinase activity"/>
    <property type="evidence" value="ECO:0007669"/>
    <property type="project" value="UniProtKB-EC"/>
</dbReference>
<dbReference type="Gene3D" id="1.10.510.10">
    <property type="entry name" value="Transferase(Phosphotransferase) domain 1"/>
    <property type="match status" value="1"/>
</dbReference>
<comment type="caution">
    <text evidence="7">The sequence shown here is derived from an EMBL/GenBank/DDBJ whole genome shotgun (WGS) entry which is preliminary data.</text>
</comment>
<dbReference type="AlphaFoldDB" id="A0AAU9IY74"/>
<feature type="domain" description="Protein kinase" evidence="6">
    <location>
        <begin position="1"/>
        <end position="153"/>
    </location>
</feature>
<dbReference type="EC" id="2.7.11.1" evidence="1"/>
<dbReference type="InterPro" id="IPR050660">
    <property type="entry name" value="NEK_Ser/Thr_kinase"/>
</dbReference>
<accession>A0AAU9IY74</accession>
<evidence type="ECO:0000259" key="6">
    <source>
        <dbReference type="PROSITE" id="PS50011"/>
    </source>
</evidence>
<dbReference type="PANTHER" id="PTHR43671:SF13">
    <property type="entry name" value="SERINE_THREONINE-PROTEIN KINASE NEK2"/>
    <property type="match status" value="1"/>
</dbReference>
<dbReference type="InterPro" id="IPR000719">
    <property type="entry name" value="Prot_kinase_dom"/>
</dbReference>
<evidence type="ECO:0000256" key="1">
    <source>
        <dbReference type="ARBA" id="ARBA00012513"/>
    </source>
</evidence>
<dbReference type="PROSITE" id="PS50011">
    <property type="entry name" value="PROTEIN_KINASE_DOM"/>
    <property type="match status" value="1"/>
</dbReference>
<dbReference type="EMBL" id="CAJZBQ010000027">
    <property type="protein sequence ID" value="CAG9320692.1"/>
    <property type="molecule type" value="Genomic_DNA"/>
</dbReference>
<evidence type="ECO:0000256" key="2">
    <source>
        <dbReference type="ARBA" id="ARBA00022679"/>
    </source>
</evidence>
<organism evidence="7 8">
    <name type="scientific">Blepharisma stoltei</name>
    <dbReference type="NCBI Taxonomy" id="1481888"/>
    <lineage>
        <taxon>Eukaryota</taxon>
        <taxon>Sar</taxon>
        <taxon>Alveolata</taxon>
        <taxon>Ciliophora</taxon>
        <taxon>Postciliodesmatophora</taxon>
        <taxon>Heterotrichea</taxon>
        <taxon>Heterotrichida</taxon>
        <taxon>Blepharismidae</taxon>
        <taxon>Blepharisma</taxon>
    </lineage>
</organism>
<dbReference type="PANTHER" id="PTHR43671">
    <property type="entry name" value="SERINE/THREONINE-PROTEIN KINASE NEK"/>
    <property type="match status" value="1"/>
</dbReference>
<dbReference type="GO" id="GO:0005524">
    <property type="term" value="F:ATP binding"/>
    <property type="evidence" value="ECO:0007669"/>
    <property type="project" value="UniProtKB-KW"/>
</dbReference>
<keyword evidence="4" id="KW-0418">Kinase</keyword>
<name>A0AAU9IY74_9CILI</name>
<dbReference type="InterPro" id="IPR011009">
    <property type="entry name" value="Kinase-like_dom_sf"/>
</dbReference>
<dbReference type="InterPro" id="IPR008271">
    <property type="entry name" value="Ser/Thr_kinase_AS"/>
</dbReference>
<dbReference type="SMART" id="SM00220">
    <property type="entry name" value="S_TKc"/>
    <property type="match status" value="1"/>
</dbReference>
<dbReference type="Proteomes" id="UP001162131">
    <property type="component" value="Unassembled WGS sequence"/>
</dbReference>
<evidence type="ECO:0000313" key="7">
    <source>
        <dbReference type="EMBL" id="CAG9320692.1"/>
    </source>
</evidence>
<dbReference type="Pfam" id="PF00069">
    <property type="entry name" value="Pkinase"/>
    <property type="match status" value="1"/>
</dbReference>
<protein>
    <recommendedName>
        <fullName evidence="1">non-specific serine/threonine protein kinase</fullName>
        <ecNumber evidence="1">2.7.11.1</ecNumber>
    </recommendedName>
</protein>
<dbReference type="SUPFAM" id="SSF56112">
    <property type="entry name" value="Protein kinase-like (PK-like)"/>
    <property type="match status" value="1"/>
</dbReference>
<sequence length="252" mass="29393">MQQLCSGIKYLHSNLIIHCDLKPENIFCTEKELKIGDFGLSRIVPTLDAHINGSSGTTNYYSPEIEKGWYNSKRDIWALGVILYEMCEFSHPFGAIGLIDEKKYFSKLKKKNMRPFLRDYSDDLRDIIISCLNKDYKQRPDIFDIMKTLNAHYPRSREDFNEENHDERNIFTGLEEFKIDTAISPCIYYLQPNSNTVFQYNTQFGSLEKQNSEVKWNHFGSWCVTGYDEVVFSGGENYGVTCSTYKFSFKDQ</sequence>
<dbReference type="PROSITE" id="PS00108">
    <property type="entry name" value="PROTEIN_KINASE_ST"/>
    <property type="match status" value="1"/>
</dbReference>
<evidence type="ECO:0000313" key="8">
    <source>
        <dbReference type="Proteomes" id="UP001162131"/>
    </source>
</evidence>
<evidence type="ECO:0000256" key="3">
    <source>
        <dbReference type="ARBA" id="ARBA00022741"/>
    </source>
</evidence>